<dbReference type="GO" id="GO:0003824">
    <property type="term" value="F:catalytic activity"/>
    <property type="evidence" value="ECO:0007669"/>
    <property type="project" value="InterPro"/>
</dbReference>
<dbReference type="Pfam" id="PF04055">
    <property type="entry name" value="Radical_SAM"/>
    <property type="match status" value="1"/>
</dbReference>
<dbReference type="SUPFAM" id="SSF102114">
    <property type="entry name" value="Radical SAM enzymes"/>
    <property type="match status" value="1"/>
</dbReference>
<dbReference type="PANTHER" id="PTHR43728">
    <property type="entry name" value="SLR0304 PROTEIN"/>
    <property type="match status" value="1"/>
</dbReference>
<evidence type="ECO:0000313" key="8">
    <source>
        <dbReference type="EMBL" id="CRH07889.1"/>
    </source>
</evidence>
<dbReference type="InterPro" id="IPR013785">
    <property type="entry name" value="Aldolase_TIM"/>
</dbReference>
<dbReference type="Gene3D" id="3.20.20.70">
    <property type="entry name" value="Aldolase class I"/>
    <property type="match status" value="1"/>
</dbReference>
<dbReference type="InterPro" id="IPR007197">
    <property type="entry name" value="rSAM"/>
</dbReference>
<gene>
    <name evidence="8" type="ORF">MAGMO_3760</name>
</gene>
<evidence type="ECO:0000259" key="6">
    <source>
        <dbReference type="Pfam" id="PF04055"/>
    </source>
</evidence>
<dbReference type="AlphaFoldDB" id="A0A1S7LNY4"/>
<dbReference type="SFLD" id="SFLDG01067">
    <property type="entry name" value="SPASM/twitch_domain_containing"/>
    <property type="match status" value="1"/>
</dbReference>
<evidence type="ECO:0000256" key="3">
    <source>
        <dbReference type="ARBA" id="ARBA00022723"/>
    </source>
</evidence>
<dbReference type="InterPro" id="IPR024521">
    <property type="entry name" value="ArsS-like_C"/>
</dbReference>
<comment type="cofactor">
    <cofactor evidence="1">
        <name>[4Fe-4S] cluster</name>
        <dbReference type="ChEBI" id="CHEBI:49883"/>
    </cofactor>
</comment>
<dbReference type="EMBL" id="LO017727">
    <property type="protein sequence ID" value="CRH07889.1"/>
    <property type="molecule type" value="Genomic_DNA"/>
</dbReference>
<evidence type="ECO:0000256" key="2">
    <source>
        <dbReference type="ARBA" id="ARBA00022691"/>
    </source>
</evidence>
<keyword evidence="4" id="KW-0408">Iron</keyword>
<dbReference type="InterPro" id="IPR026351">
    <property type="entry name" value="rSAM_ArsS-like"/>
</dbReference>
<keyword evidence="5" id="KW-0411">Iron-sulfur</keyword>
<proteinExistence type="predicted"/>
<feature type="domain" description="Radical SAM core" evidence="6">
    <location>
        <begin position="27"/>
        <end position="164"/>
    </location>
</feature>
<evidence type="ECO:0000259" key="7">
    <source>
        <dbReference type="Pfam" id="PF12345"/>
    </source>
</evidence>
<dbReference type="NCBIfam" id="TIGR04167">
    <property type="entry name" value="rSAM_SeCys"/>
    <property type="match status" value="1"/>
</dbReference>
<dbReference type="InterPro" id="IPR058240">
    <property type="entry name" value="rSAM_sf"/>
</dbReference>
<organism evidence="8">
    <name type="scientific">Magnetococcus massalia (strain MO-1)</name>
    <dbReference type="NCBI Taxonomy" id="451514"/>
    <lineage>
        <taxon>Bacteria</taxon>
        <taxon>Pseudomonadati</taxon>
        <taxon>Pseudomonadota</taxon>
        <taxon>Magnetococcia</taxon>
        <taxon>Magnetococcales</taxon>
        <taxon>Magnetococcaceae</taxon>
        <taxon>Magnetococcus</taxon>
    </lineage>
</organism>
<dbReference type="Pfam" id="PF12345">
    <property type="entry name" value="DUF3641"/>
    <property type="match status" value="1"/>
</dbReference>
<keyword evidence="2" id="KW-0949">S-adenosyl-L-methionine</keyword>
<accession>A0A1S7LNY4</accession>
<feature type="domain" description="Arsenosugar biosynthesis radical SAM protein ArsS-like C-terminal" evidence="7">
    <location>
        <begin position="182"/>
        <end position="315"/>
    </location>
</feature>
<name>A0A1S7LNY4_MAGMO</name>
<dbReference type="GO" id="GO:0046872">
    <property type="term" value="F:metal ion binding"/>
    <property type="evidence" value="ECO:0007669"/>
    <property type="project" value="UniProtKB-KW"/>
</dbReference>
<evidence type="ECO:0000256" key="5">
    <source>
        <dbReference type="ARBA" id="ARBA00023014"/>
    </source>
</evidence>
<keyword evidence="3" id="KW-0479">Metal-binding</keyword>
<evidence type="ECO:0000256" key="1">
    <source>
        <dbReference type="ARBA" id="ARBA00001966"/>
    </source>
</evidence>
<reference evidence="8" key="1">
    <citation type="submission" date="2015-04" db="EMBL/GenBank/DDBJ databases">
        <authorList>
            <person name="Syromyatnikov M.Y."/>
            <person name="Popov V.N."/>
        </authorList>
    </citation>
    <scope>NUCLEOTIDE SEQUENCE</scope>
    <source>
        <strain evidence="8">MO-1</strain>
    </source>
</reference>
<dbReference type="PROSITE" id="PS51257">
    <property type="entry name" value="PROKAR_LIPOPROTEIN"/>
    <property type="match status" value="1"/>
</dbReference>
<dbReference type="SFLD" id="SFLDS00029">
    <property type="entry name" value="Radical_SAM"/>
    <property type="match status" value="1"/>
</dbReference>
<evidence type="ECO:0000256" key="4">
    <source>
        <dbReference type="ARBA" id="ARBA00023004"/>
    </source>
</evidence>
<dbReference type="GO" id="GO:0051536">
    <property type="term" value="F:iron-sulfur cluster binding"/>
    <property type="evidence" value="ECO:0007669"/>
    <property type="project" value="UniProtKB-KW"/>
</dbReference>
<sequence length="318" mass="34807">MNRFSSLLQKHTGSEQLAALDLTSIQVNIGLACNLSCEHCHVGAGPTRREQMSWSVMESVINWAVQSGCKQVDITGGAPEMHPRLMDFVDALRARSIAVQVRTNLSIHMELAYQSIAPMLRERGVDLVGSMPCYLQENVDKQRGEGTYGASIAALKRLNSLGFGIEGGGILNLVYNPGGAFLPPAQGQLEVDYKKRLMDDHGVSFSHLLTITNLPIGRFRADLRRQGKEESYLVTLEEAFNPATLDGLMCRHQVSVRWDGMLFDCDFNLALNQSIEHASGRSVGEFEVRSLPDRRVWIDDHCLGCTAGAGSSCGGVLA</sequence>
<protein>
    <submittedName>
        <fullName evidence="8">Putative Fe-S oxidoreductase. Radical SAM domain protein</fullName>
    </submittedName>
</protein>
<dbReference type="CDD" id="cd01335">
    <property type="entry name" value="Radical_SAM"/>
    <property type="match status" value="1"/>
</dbReference>
<dbReference type="PANTHER" id="PTHR43728:SF1">
    <property type="entry name" value="FE-S OXIDOREDUCTASE"/>
    <property type="match status" value="1"/>
</dbReference>